<proteinExistence type="inferred from homology"/>
<dbReference type="InterPro" id="IPR000801">
    <property type="entry name" value="Esterase-like"/>
</dbReference>
<reference evidence="4" key="1">
    <citation type="journal article" date="2017" name="Nat. Ecol. Evol.">
        <title>Genome expansion and lineage-specific genetic innovations in the forest pathogenic fungi Armillaria.</title>
        <authorList>
            <person name="Sipos G."/>
            <person name="Prasanna A.N."/>
            <person name="Walter M.C."/>
            <person name="O'Connor E."/>
            <person name="Balint B."/>
            <person name="Krizsan K."/>
            <person name="Kiss B."/>
            <person name="Hess J."/>
            <person name="Varga T."/>
            <person name="Slot J."/>
            <person name="Riley R."/>
            <person name="Boka B."/>
            <person name="Rigling D."/>
            <person name="Barry K."/>
            <person name="Lee J."/>
            <person name="Mihaltcheva S."/>
            <person name="LaButti K."/>
            <person name="Lipzen A."/>
            <person name="Waldron R."/>
            <person name="Moloney N.M."/>
            <person name="Sperisen C."/>
            <person name="Kredics L."/>
            <person name="Vagvoelgyi C."/>
            <person name="Patrignani A."/>
            <person name="Fitzpatrick D."/>
            <person name="Nagy I."/>
            <person name="Doyle S."/>
            <person name="Anderson J.B."/>
            <person name="Grigoriev I.V."/>
            <person name="Gueldener U."/>
            <person name="Muensterkoetter M."/>
            <person name="Nagy L.G."/>
        </authorList>
    </citation>
    <scope>NUCLEOTIDE SEQUENCE [LARGE SCALE GENOMIC DNA]</scope>
    <source>
        <strain evidence="4">C18/9</strain>
    </source>
</reference>
<name>A0A284RFJ1_ARMOS</name>
<dbReference type="EMBL" id="FUEG01000008">
    <property type="protein sequence ID" value="SJL07515.1"/>
    <property type="molecule type" value="Genomic_DNA"/>
</dbReference>
<dbReference type="Gene3D" id="3.40.50.1820">
    <property type="entry name" value="alpha/beta hydrolase"/>
    <property type="match status" value="1"/>
</dbReference>
<gene>
    <name evidence="3" type="ORF">ARMOST_10865</name>
</gene>
<dbReference type="SUPFAM" id="SSF53474">
    <property type="entry name" value="alpha/beta-Hydrolases"/>
    <property type="match status" value="1"/>
</dbReference>
<protein>
    <submittedName>
        <fullName evidence="3">Uncharacterized protein</fullName>
    </submittedName>
</protein>
<comment type="similarity">
    <text evidence="1">Belongs to the esterase D family.</text>
</comment>
<keyword evidence="4" id="KW-1185">Reference proteome</keyword>
<evidence type="ECO:0000256" key="2">
    <source>
        <dbReference type="ARBA" id="ARBA00022801"/>
    </source>
</evidence>
<keyword evidence="2" id="KW-0378">Hydrolase</keyword>
<dbReference type="Pfam" id="PF00756">
    <property type="entry name" value="Esterase"/>
    <property type="match status" value="1"/>
</dbReference>
<dbReference type="OMA" id="RRMTDNC"/>
<evidence type="ECO:0000256" key="1">
    <source>
        <dbReference type="ARBA" id="ARBA00005622"/>
    </source>
</evidence>
<dbReference type="Proteomes" id="UP000219338">
    <property type="component" value="Unassembled WGS sequence"/>
</dbReference>
<dbReference type="PANTHER" id="PTHR40841:SF2">
    <property type="entry name" value="SIDEROPHORE-DEGRADING ESTERASE (EUROFUNG)"/>
    <property type="match status" value="1"/>
</dbReference>
<dbReference type="AlphaFoldDB" id="A0A284RFJ1"/>
<dbReference type="OrthoDB" id="446683at2759"/>
<organism evidence="3 4">
    <name type="scientific">Armillaria ostoyae</name>
    <name type="common">Armillaria root rot fungus</name>
    <dbReference type="NCBI Taxonomy" id="47428"/>
    <lineage>
        <taxon>Eukaryota</taxon>
        <taxon>Fungi</taxon>
        <taxon>Dikarya</taxon>
        <taxon>Basidiomycota</taxon>
        <taxon>Agaricomycotina</taxon>
        <taxon>Agaricomycetes</taxon>
        <taxon>Agaricomycetidae</taxon>
        <taxon>Agaricales</taxon>
        <taxon>Marasmiineae</taxon>
        <taxon>Physalacriaceae</taxon>
        <taxon>Armillaria</taxon>
    </lineage>
</organism>
<sequence length="295" mass="33055">MPLLLYRQQIVDIARSTTGKSYRIFVAWPESLAANDAAQAKTVYLLDANAYFQTVVETVTRCRLYGIIVGVGYTESGPFSPRRNEDLTPPSSFYTPPISHDGTPLPETLHGGASRFLAFIQTQVVSTVEGLLQKECPHHISMLPGGLVGHSYGGLFTLYAACQKISAPPLFDTFCPISPSIWWNDRRIMKEVEECCARENETLYKLRLLLSYGEYEQSPPHVTDPHVDDCNQRHARRRAMKENVMEVYKQFQEKDGMFSQAQVHEFGGETHGTVAGAGLVRALHFILDPKNIIFG</sequence>
<dbReference type="PANTHER" id="PTHR40841">
    <property type="entry name" value="SIDEROPHORE TRIACETYLFUSARININE C ESTERASE"/>
    <property type="match status" value="1"/>
</dbReference>
<dbReference type="InterPro" id="IPR052558">
    <property type="entry name" value="Siderophore_Hydrolase_D"/>
</dbReference>
<dbReference type="InterPro" id="IPR029058">
    <property type="entry name" value="AB_hydrolase_fold"/>
</dbReference>
<evidence type="ECO:0000313" key="3">
    <source>
        <dbReference type="EMBL" id="SJL07515.1"/>
    </source>
</evidence>
<accession>A0A284RFJ1</accession>
<evidence type="ECO:0000313" key="4">
    <source>
        <dbReference type="Proteomes" id="UP000219338"/>
    </source>
</evidence>
<dbReference type="GO" id="GO:0016788">
    <property type="term" value="F:hydrolase activity, acting on ester bonds"/>
    <property type="evidence" value="ECO:0007669"/>
    <property type="project" value="TreeGrafter"/>
</dbReference>